<comment type="caution">
    <text evidence="1">The sequence shown here is derived from an EMBL/GenBank/DDBJ whole genome shotgun (WGS) entry which is preliminary data.</text>
</comment>
<keyword evidence="2" id="KW-1185">Reference proteome</keyword>
<name>A0A4Z2G3C9_9TELE</name>
<protein>
    <submittedName>
        <fullName evidence="1">Uncharacterized protein</fullName>
    </submittedName>
</protein>
<evidence type="ECO:0000313" key="2">
    <source>
        <dbReference type="Proteomes" id="UP000314294"/>
    </source>
</evidence>
<gene>
    <name evidence="1" type="ORF">EYF80_042140</name>
</gene>
<dbReference type="Proteomes" id="UP000314294">
    <property type="component" value="Unassembled WGS sequence"/>
</dbReference>
<dbReference type="EMBL" id="SRLO01000730">
    <property type="protein sequence ID" value="TNN47650.1"/>
    <property type="molecule type" value="Genomic_DNA"/>
</dbReference>
<proteinExistence type="predicted"/>
<organism evidence="1 2">
    <name type="scientific">Liparis tanakae</name>
    <name type="common">Tanaka's snailfish</name>
    <dbReference type="NCBI Taxonomy" id="230148"/>
    <lineage>
        <taxon>Eukaryota</taxon>
        <taxon>Metazoa</taxon>
        <taxon>Chordata</taxon>
        <taxon>Craniata</taxon>
        <taxon>Vertebrata</taxon>
        <taxon>Euteleostomi</taxon>
        <taxon>Actinopterygii</taxon>
        <taxon>Neopterygii</taxon>
        <taxon>Teleostei</taxon>
        <taxon>Neoteleostei</taxon>
        <taxon>Acanthomorphata</taxon>
        <taxon>Eupercaria</taxon>
        <taxon>Perciformes</taxon>
        <taxon>Cottioidei</taxon>
        <taxon>Cottales</taxon>
        <taxon>Liparidae</taxon>
        <taxon>Liparis</taxon>
    </lineage>
</organism>
<sequence length="297" mass="31141">MSPENEAEEAVASALCLPALAAKDGWMPRSAARPSADFPFGLSELAAKASLRGAASEPSCESESARSRSDASCCSCSLTRPRFTFNTWRHHGGTLGSLLSSLGGVAKCFLFLGRPLPRLLAQISLLLPVGALQLGQVDAVFHFHRVQHVNGQFTVQLQRKGGGGTTRRMCSISRWAIWLSSAIPSSATISSAPVLLPCAPMEACPMSVRVGSVSGRAWAISLAASRANIPAMGNKLVFDGSSFCGLTSASSSLEWRRWAEWAGWAGWAEGNGGAAVAGERERWGGTTSVFAAEAAGT</sequence>
<evidence type="ECO:0000313" key="1">
    <source>
        <dbReference type="EMBL" id="TNN47650.1"/>
    </source>
</evidence>
<accession>A0A4Z2G3C9</accession>
<dbReference type="AlphaFoldDB" id="A0A4Z2G3C9"/>
<reference evidence="1 2" key="1">
    <citation type="submission" date="2019-03" db="EMBL/GenBank/DDBJ databases">
        <title>First draft genome of Liparis tanakae, snailfish: a comprehensive survey of snailfish specific genes.</title>
        <authorList>
            <person name="Kim W."/>
            <person name="Song I."/>
            <person name="Jeong J.-H."/>
            <person name="Kim D."/>
            <person name="Kim S."/>
            <person name="Ryu S."/>
            <person name="Song J.Y."/>
            <person name="Lee S.K."/>
        </authorList>
    </citation>
    <scope>NUCLEOTIDE SEQUENCE [LARGE SCALE GENOMIC DNA]</scope>
    <source>
        <tissue evidence="1">Muscle</tissue>
    </source>
</reference>